<dbReference type="SUPFAM" id="SSF52833">
    <property type="entry name" value="Thioredoxin-like"/>
    <property type="match status" value="1"/>
</dbReference>
<keyword evidence="3" id="KW-1185">Reference proteome</keyword>
<accession>A0A830B570</accession>
<dbReference type="CDD" id="cd02980">
    <property type="entry name" value="TRX_Fd_family"/>
    <property type="match status" value="1"/>
</dbReference>
<sequence length="360" mass="38713">MDATGVVLRQPLRFPSSSYAAAAPSSSELKTSTASIVFRRRRPAPSGILSSGFCDQGHVKYYNSNFAPSSSTAAMMSAIGGKKEKARDDKASKKMKMKKKQLKLLKGLSRDLSNFSQIGFGLDSDGALLDQVKVNMISEASEILLKQLQKLKAEEKEMKRKLKEEKARLKAARMQNIVVGREMSSSSSSSESSSDSECGEIVDMNNLKQLKRQTNLEQVIEDPTTTIATTLAYQVPIFPLLEPNVLDEKCDAEKTCEENLSSGSLTKIEVCMGGKCKKSGAGALLEEFQKVVGIEGSVSGCKCMGKCRDGPNVKVSADKCVDKAPPNSLCVGVGLEDVGVIVANFLGENNNNQVGFVAAC</sequence>
<dbReference type="EMBL" id="BMAC01000011">
    <property type="protein sequence ID" value="GFP79743.1"/>
    <property type="molecule type" value="Genomic_DNA"/>
</dbReference>
<dbReference type="InterPro" id="IPR036249">
    <property type="entry name" value="Thioredoxin-like_sf"/>
</dbReference>
<proteinExistence type="predicted"/>
<keyword evidence="1" id="KW-0175">Coiled coil</keyword>
<dbReference type="AlphaFoldDB" id="A0A830B570"/>
<gene>
    <name evidence="2" type="ORF">PHJA_000117900</name>
</gene>
<evidence type="ECO:0008006" key="4">
    <source>
        <dbReference type="Google" id="ProtNLM"/>
    </source>
</evidence>
<dbReference type="Proteomes" id="UP000653305">
    <property type="component" value="Unassembled WGS sequence"/>
</dbReference>
<name>A0A830B570_9LAMI</name>
<evidence type="ECO:0000313" key="2">
    <source>
        <dbReference type="EMBL" id="GFP79743.1"/>
    </source>
</evidence>
<reference evidence="2" key="1">
    <citation type="submission" date="2020-07" db="EMBL/GenBank/DDBJ databases">
        <title>Ethylene signaling mediates host invasion by parasitic plants.</title>
        <authorList>
            <person name="Yoshida S."/>
        </authorList>
    </citation>
    <scope>NUCLEOTIDE SEQUENCE</scope>
    <source>
        <strain evidence="2">Okayama</strain>
    </source>
</reference>
<organism evidence="2 3">
    <name type="scientific">Phtheirospermum japonicum</name>
    <dbReference type="NCBI Taxonomy" id="374723"/>
    <lineage>
        <taxon>Eukaryota</taxon>
        <taxon>Viridiplantae</taxon>
        <taxon>Streptophyta</taxon>
        <taxon>Embryophyta</taxon>
        <taxon>Tracheophyta</taxon>
        <taxon>Spermatophyta</taxon>
        <taxon>Magnoliopsida</taxon>
        <taxon>eudicotyledons</taxon>
        <taxon>Gunneridae</taxon>
        <taxon>Pentapetalae</taxon>
        <taxon>asterids</taxon>
        <taxon>lamiids</taxon>
        <taxon>Lamiales</taxon>
        <taxon>Orobanchaceae</taxon>
        <taxon>Orobanchaceae incertae sedis</taxon>
        <taxon>Phtheirospermum</taxon>
    </lineage>
</organism>
<feature type="coiled-coil region" evidence="1">
    <location>
        <begin position="134"/>
        <end position="175"/>
    </location>
</feature>
<evidence type="ECO:0000313" key="3">
    <source>
        <dbReference type="Proteomes" id="UP000653305"/>
    </source>
</evidence>
<dbReference type="OrthoDB" id="913780at2759"/>
<evidence type="ECO:0000256" key="1">
    <source>
        <dbReference type="SAM" id="Coils"/>
    </source>
</evidence>
<comment type="caution">
    <text evidence="2">The sequence shown here is derived from an EMBL/GenBank/DDBJ whole genome shotgun (WGS) entry which is preliminary data.</text>
</comment>
<dbReference type="Gene3D" id="3.40.30.10">
    <property type="entry name" value="Glutaredoxin"/>
    <property type="match status" value="1"/>
</dbReference>
<protein>
    <recommendedName>
        <fullName evidence="4">Diacylglycerol O-acyltransferase 3, cytosolic</fullName>
    </recommendedName>
</protein>